<organism evidence="3 4">
    <name type="scientific">Somion occarium</name>
    <dbReference type="NCBI Taxonomy" id="3059160"/>
    <lineage>
        <taxon>Eukaryota</taxon>
        <taxon>Fungi</taxon>
        <taxon>Dikarya</taxon>
        <taxon>Basidiomycota</taxon>
        <taxon>Agaricomycotina</taxon>
        <taxon>Agaricomycetes</taxon>
        <taxon>Polyporales</taxon>
        <taxon>Cerrenaceae</taxon>
        <taxon>Somion</taxon>
    </lineage>
</organism>
<feature type="compositionally biased region" description="Basic and acidic residues" evidence="1">
    <location>
        <begin position="49"/>
        <end position="63"/>
    </location>
</feature>
<evidence type="ECO:0000313" key="3">
    <source>
        <dbReference type="EMBL" id="CAL1694779.1"/>
    </source>
</evidence>
<dbReference type="Proteomes" id="UP001497453">
    <property type="component" value="Chromosome 1"/>
</dbReference>
<evidence type="ECO:0000259" key="2">
    <source>
        <dbReference type="Pfam" id="PF20411"/>
    </source>
</evidence>
<sequence>MVSNSTTSRNLSASHPRKRVKWEVWVNNRRLDNKNMLSRRNQLDEEGSGDVKPKVESEHETETRAFPGSPATGTSLNMGNEKEQKHSTIKPEPTDEPIPPEPSESSGPELLIGEELSQEEFNMRQIQASYYNPHAKVKKDSQLDFTTVLDRLKLIGTDVYHIELPDEDKFFTFNRLHITTLFGGNFVSTFPKIDAERVNSHGIDNFAFLNLDFNPHAPMLPGAPGLCFVSRRAGFRKWDSYLRLFIPFKGDHKWCYMGNYMFLPGPSLSIEEYAMQRPQLKELGPKMSSREVGGPNCLLGCIYAVHLAGSQPNKR</sequence>
<dbReference type="Pfam" id="PF20411">
    <property type="entry name" value="DUF6697"/>
    <property type="match status" value="1"/>
</dbReference>
<accession>A0ABP1CJG7</accession>
<feature type="region of interest" description="Disordered" evidence="1">
    <location>
        <begin position="35"/>
        <end position="108"/>
    </location>
</feature>
<evidence type="ECO:0000313" key="4">
    <source>
        <dbReference type="Proteomes" id="UP001497453"/>
    </source>
</evidence>
<gene>
    <name evidence="3" type="ORF">GFSPODELE1_LOCUS458</name>
</gene>
<reference evidence="4" key="1">
    <citation type="submission" date="2024-04" db="EMBL/GenBank/DDBJ databases">
        <authorList>
            <person name="Shaw F."/>
            <person name="Minotto A."/>
        </authorList>
    </citation>
    <scope>NUCLEOTIDE SEQUENCE [LARGE SCALE GENOMIC DNA]</scope>
</reference>
<dbReference type="EMBL" id="OZ037944">
    <property type="protein sequence ID" value="CAL1694779.1"/>
    <property type="molecule type" value="Genomic_DNA"/>
</dbReference>
<proteinExistence type="predicted"/>
<feature type="domain" description="DUF6697" evidence="2">
    <location>
        <begin position="172"/>
        <end position="282"/>
    </location>
</feature>
<evidence type="ECO:0000256" key="1">
    <source>
        <dbReference type="SAM" id="MobiDB-lite"/>
    </source>
</evidence>
<protein>
    <recommendedName>
        <fullName evidence="2">DUF6697 domain-containing protein</fullName>
    </recommendedName>
</protein>
<keyword evidence="4" id="KW-1185">Reference proteome</keyword>
<dbReference type="InterPro" id="IPR046520">
    <property type="entry name" value="DUF6697"/>
</dbReference>
<name>A0ABP1CJG7_9APHY</name>